<evidence type="ECO:0000313" key="17">
    <source>
        <dbReference type="EMBL" id="TQV83542.1"/>
    </source>
</evidence>
<evidence type="ECO:0000256" key="15">
    <source>
        <dbReference type="SAM" id="SignalP"/>
    </source>
</evidence>
<keyword evidence="8 13" id="KW-0479">Metal-binding</keyword>
<dbReference type="GO" id="GO:0046872">
    <property type="term" value="F:metal ion binding"/>
    <property type="evidence" value="ECO:0007669"/>
    <property type="project" value="UniProtKB-KW"/>
</dbReference>
<keyword evidence="6" id="KW-0679">Respiratory chain</keyword>
<feature type="binding site" description="covalent" evidence="13">
    <location>
        <position position="60"/>
    </location>
    <ligand>
        <name>heme c</name>
        <dbReference type="ChEBI" id="CHEBI:61717"/>
    </ligand>
</feature>
<reference evidence="17 18" key="1">
    <citation type="submission" date="2019-06" db="EMBL/GenBank/DDBJ databases">
        <title>Whole genome sequence for Rhodospirillaceae sp. R148.</title>
        <authorList>
            <person name="Wang G."/>
        </authorList>
    </citation>
    <scope>NUCLEOTIDE SEQUENCE [LARGE SCALE GENOMIC DNA]</scope>
    <source>
        <strain evidence="17 18">R148</strain>
    </source>
</reference>
<dbReference type="GO" id="GO:0009055">
    <property type="term" value="F:electron transfer activity"/>
    <property type="evidence" value="ECO:0007669"/>
    <property type="project" value="InterPro"/>
</dbReference>
<keyword evidence="10 14" id="KW-1133">Transmembrane helix</keyword>
<feature type="chain" id="PRO_5021870135" description="Cytochrome c1" evidence="15">
    <location>
        <begin position="25"/>
        <end position="313"/>
    </location>
</feature>
<dbReference type="Pfam" id="PF02167">
    <property type="entry name" value="Cytochrom_C1"/>
    <property type="match status" value="1"/>
</dbReference>
<evidence type="ECO:0000313" key="18">
    <source>
        <dbReference type="Proteomes" id="UP000315252"/>
    </source>
</evidence>
<evidence type="ECO:0000256" key="5">
    <source>
        <dbReference type="ARBA" id="ARBA00022617"/>
    </source>
</evidence>
<evidence type="ECO:0000256" key="14">
    <source>
        <dbReference type="SAM" id="Phobius"/>
    </source>
</evidence>
<comment type="similarity">
    <text evidence="2">Belongs to the cytochrome c family.</text>
</comment>
<keyword evidence="12 14" id="KW-0472">Membrane</keyword>
<dbReference type="PRINTS" id="PR00603">
    <property type="entry name" value="CYTOCHROMEC1"/>
</dbReference>
<evidence type="ECO:0000256" key="9">
    <source>
        <dbReference type="ARBA" id="ARBA00022982"/>
    </source>
</evidence>
<dbReference type="Proteomes" id="UP000315252">
    <property type="component" value="Unassembled WGS sequence"/>
</dbReference>
<organism evidence="17 18">
    <name type="scientific">Denitrobaculum tricleocarpae</name>
    <dbReference type="NCBI Taxonomy" id="2591009"/>
    <lineage>
        <taxon>Bacteria</taxon>
        <taxon>Pseudomonadati</taxon>
        <taxon>Pseudomonadota</taxon>
        <taxon>Alphaproteobacteria</taxon>
        <taxon>Rhodospirillales</taxon>
        <taxon>Rhodospirillaceae</taxon>
        <taxon>Denitrobaculum</taxon>
    </lineage>
</organism>
<dbReference type="AlphaFoldDB" id="A0A545U238"/>
<evidence type="ECO:0000256" key="13">
    <source>
        <dbReference type="PIRSR" id="PIRSR602326-1"/>
    </source>
</evidence>
<keyword evidence="4" id="KW-0813">Transport</keyword>
<dbReference type="PROSITE" id="PS51007">
    <property type="entry name" value="CYTC"/>
    <property type="match status" value="1"/>
</dbReference>
<evidence type="ECO:0000256" key="12">
    <source>
        <dbReference type="ARBA" id="ARBA00023136"/>
    </source>
</evidence>
<keyword evidence="15" id="KW-0732">Signal</keyword>
<protein>
    <recommendedName>
        <fullName evidence="3">Cytochrome c1</fullName>
    </recommendedName>
</protein>
<dbReference type="InterPro" id="IPR021157">
    <property type="entry name" value="Cyt_c1_TM_anchor_C"/>
</dbReference>
<feature type="transmembrane region" description="Helical" evidence="14">
    <location>
        <begin position="286"/>
        <end position="304"/>
    </location>
</feature>
<dbReference type="SUPFAM" id="SSF46626">
    <property type="entry name" value="Cytochrome c"/>
    <property type="match status" value="1"/>
</dbReference>
<comment type="subcellular location">
    <subcellularLocation>
        <location evidence="1">Membrane</location>
    </subcellularLocation>
</comment>
<feature type="binding site" description="covalent" evidence="13">
    <location>
        <position position="242"/>
    </location>
    <ligand>
        <name>heme c</name>
        <dbReference type="ChEBI" id="CHEBI:61717"/>
    </ligand>
</feature>
<dbReference type="GO" id="GO:0016020">
    <property type="term" value="C:membrane"/>
    <property type="evidence" value="ECO:0007669"/>
    <property type="project" value="UniProtKB-SubCell"/>
</dbReference>
<feature type="binding site" description="covalent" evidence="13">
    <location>
        <position position="63"/>
    </location>
    <ligand>
        <name>heme c</name>
        <dbReference type="ChEBI" id="CHEBI:61717"/>
    </ligand>
</feature>
<sequence length="313" mass="33752">MKKFVLTAAAAAVSLGLGVGAASAAEALKAPSKTWSFSGVFGTYDQAQLQRGYQVYKQVCASCHGMDLIAFRNLADLGYNEDELKAIAAEYEVTDGPDEFGDMFDRPARLSDYFPSPFANAQAAAAANGGAAPPDLSLVAKARVGGPDYLYALLTGYEDDVSEEVLQQIFETETHKREVQHAAAMEAYEVRLAKFQEKVKTDPTAKEPAMPEDPGPVQSVEDLGLPDTASFNAYFPGYGIAMAPPLSEDIVEYADGTPATLSNLSADVSAFMMWAAEPTMDQRKQMGIKVILFLLVFTGILYAAKRKCWADVH</sequence>
<evidence type="ECO:0000256" key="11">
    <source>
        <dbReference type="ARBA" id="ARBA00023004"/>
    </source>
</evidence>
<keyword evidence="5 13" id="KW-0349">Heme</keyword>
<dbReference type="GO" id="GO:0020037">
    <property type="term" value="F:heme binding"/>
    <property type="evidence" value="ECO:0007669"/>
    <property type="project" value="InterPro"/>
</dbReference>
<evidence type="ECO:0000256" key="1">
    <source>
        <dbReference type="ARBA" id="ARBA00004370"/>
    </source>
</evidence>
<dbReference type="EMBL" id="VHSH01000001">
    <property type="protein sequence ID" value="TQV83542.1"/>
    <property type="molecule type" value="Genomic_DNA"/>
</dbReference>
<evidence type="ECO:0000256" key="10">
    <source>
        <dbReference type="ARBA" id="ARBA00022989"/>
    </source>
</evidence>
<feature type="signal peptide" evidence="15">
    <location>
        <begin position="1"/>
        <end position="24"/>
    </location>
</feature>
<dbReference type="OrthoDB" id="9808471at2"/>
<dbReference type="PANTHER" id="PTHR10266:SF3">
    <property type="entry name" value="CYTOCHROME C1, HEME PROTEIN, MITOCHONDRIAL"/>
    <property type="match status" value="1"/>
</dbReference>
<feature type="binding site" description="covalent" evidence="13">
    <location>
        <position position="64"/>
    </location>
    <ligand>
        <name>heme c</name>
        <dbReference type="ChEBI" id="CHEBI:61717"/>
    </ligand>
</feature>
<dbReference type="RefSeq" id="WP_142894779.1">
    <property type="nucleotide sequence ID" value="NZ_ML660052.1"/>
</dbReference>
<name>A0A545U238_9PROT</name>
<keyword evidence="9" id="KW-0249">Electron transport</keyword>
<dbReference type="InterPro" id="IPR036909">
    <property type="entry name" value="Cyt_c-like_dom_sf"/>
</dbReference>
<accession>A0A545U238</accession>
<proteinExistence type="inferred from homology"/>
<evidence type="ECO:0000256" key="7">
    <source>
        <dbReference type="ARBA" id="ARBA00022692"/>
    </source>
</evidence>
<comment type="caution">
    <text evidence="17">The sequence shown here is derived from an EMBL/GenBank/DDBJ whole genome shotgun (WGS) entry which is preliminary data.</text>
</comment>
<dbReference type="PANTHER" id="PTHR10266">
    <property type="entry name" value="CYTOCHROME C1"/>
    <property type="match status" value="1"/>
</dbReference>
<keyword evidence="7 14" id="KW-0812">Transmembrane</keyword>
<keyword evidence="11 13" id="KW-0408">Iron</keyword>
<feature type="domain" description="Cytochrome c" evidence="16">
    <location>
        <begin position="47"/>
        <end position="258"/>
    </location>
</feature>
<keyword evidence="18" id="KW-1185">Reference proteome</keyword>
<dbReference type="InterPro" id="IPR009056">
    <property type="entry name" value="Cyt_c-like_dom"/>
</dbReference>
<evidence type="ECO:0000256" key="8">
    <source>
        <dbReference type="ARBA" id="ARBA00022723"/>
    </source>
</evidence>
<comment type="cofactor">
    <cofactor evidence="13">
        <name>heme c</name>
        <dbReference type="ChEBI" id="CHEBI:61717"/>
    </cofactor>
    <text evidence="13">Binds 1 heme c group covalently per subunit.</text>
</comment>
<gene>
    <name evidence="17" type="ORF">FKG95_02840</name>
</gene>
<evidence type="ECO:0000256" key="2">
    <source>
        <dbReference type="ARBA" id="ARBA00006488"/>
    </source>
</evidence>
<dbReference type="Gene3D" id="1.10.760.10">
    <property type="entry name" value="Cytochrome c-like domain"/>
    <property type="match status" value="1"/>
</dbReference>
<evidence type="ECO:0000256" key="6">
    <source>
        <dbReference type="ARBA" id="ARBA00022660"/>
    </source>
</evidence>
<evidence type="ECO:0000259" key="16">
    <source>
        <dbReference type="PROSITE" id="PS51007"/>
    </source>
</evidence>
<dbReference type="SUPFAM" id="SSF81496">
    <property type="entry name" value="Cytochrome c1 subunit of cytochrome bc1 complex (Ubiquinol-cytochrome c reductase), transmembrane anchor"/>
    <property type="match status" value="1"/>
</dbReference>
<evidence type="ECO:0000256" key="4">
    <source>
        <dbReference type="ARBA" id="ARBA00022448"/>
    </source>
</evidence>
<dbReference type="InterPro" id="IPR002326">
    <property type="entry name" value="Cyt_c1"/>
</dbReference>
<evidence type="ECO:0000256" key="3">
    <source>
        <dbReference type="ARBA" id="ARBA00016165"/>
    </source>
</evidence>
<dbReference type="Gene3D" id="1.20.5.100">
    <property type="entry name" value="Cytochrome c1, transmembrane anchor, C-terminal"/>
    <property type="match status" value="1"/>
</dbReference>